<gene>
    <name evidence="11" type="primary">fluC</name>
    <name evidence="11" type="synonym">crcB</name>
    <name evidence="12" type="ORF">EV201_0897</name>
</gene>
<evidence type="ECO:0000256" key="8">
    <source>
        <dbReference type="ARBA" id="ARBA00023303"/>
    </source>
</evidence>
<dbReference type="PANTHER" id="PTHR28259">
    <property type="entry name" value="FLUORIDE EXPORT PROTEIN 1-RELATED"/>
    <property type="match status" value="1"/>
</dbReference>
<proteinExistence type="inferred from homology"/>
<comment type="subcellular location">
    <subcellularLocation>
        <location evidence="1 11">Cell membrane</location>
        <topology evidence="1 11">Multi-pass membrane protein</topology>
    </subcellularLocation>
</comment>
<comment type="function">
    <text evidence="11">Fluoride-specific ion channel. Important for reducing fluoride concentration in the cell, thus reducing its toxicity.</text>
</comment>
<comment type="activity regulation">
    <text evidence="11">Na(+) is not transported, but it plays an essential structural role and its presence is essential for fluoride channel function.</text>
</comment>
<keyword evidence="11" id="KW-0915">Sodium</keyword>
<keyword evidence="8 11" id="KW-0407">Ion channel</keyword>
<evidence type="ECO:0000256" key="3">
    <source>
        <dbReference type="ARBA" id="ARBA00022519"/>
    </source>
</evidence>
<comment type="catalytic activity">
    <reaction evidence="10">
        <text>fluoride(in) = fluoride(out)</text>
        <dbReference type="Rhea" id="RHEA:76159"/>
        <dbReference type="ChEBI" id="CHEBI:17051"/>
    </reaction>
    <physiologicalReaction direction="left-to-right" evidence="10">
        <dbReference type="Rhea" id="RHEA:76160"/>
    </physiologicalReaction>
</comment>
<evidence type="ECO:0000256" key="11">
    <source>
        <dbReference type="HAMAP-Rule" id="MF_00454"/>
    </source>
</evidence>
<comment type="caution">
    <text evidence="12">The sequence shown here is derived from an EMBL/GenBank/DDBJ whole genome shotgun (WGS) entry which is preliminary data.</text>
</comment>
<keyword evidence="11" id="KW-0479">Metal-binding</keyword>
<organism evidence="12 13">
    <name type="scientific">Ancylomarina subtilis</name>
    <dbReference type="NCBI Taxonomy" id="1639035"/>
    <lineage>
        <taxon>Bacteria</taxon>
        <taxon>Pseudomonadati</taxon>
        <taxon>Bacteroidota</taxon>
        <taxon>Bacteroidia</taxon>
        <taxon>Marinilabiliales</taxon>
        <taxon>Marinifilaceae</taxon>
        <taxon>Ancylomarina</taxon>
    </lineage>
</organism>
<dbReference type="GO" id="GO:0005886">
    <property type="term" value="C:plasma membrane"/>
    <property type="evidence" value="ECO:0007669"/>
    <property type="project" value="UniProtKB-SubCell"/>
</dbReference>
<protein>
    <recommendedName>
        <fullName evidence="11">Fluoride-specific ion channel FluC</fullName>
    </recommendedName>
</protein>
<dbReference type="GO" id="GO:0140114">
    <property type="term" value="P:cellular detoxification of fluoride"/>
    <property type="evidence" value="ECO:0007669"/>
    <property type="project" value="UniProtKB-UniRule"/>
</dbReference>
<keyword evidence="3" id="KW-0997">Cell inner membrane</keyword>
<dbReference type="AlphaFoldDB" id="A0A4Q7VJ95"/>
<keyword evidence="13" id="KW-1185">Reference proteome</keyword>
<evidence type="ECO:0000256" key="4">
    <source>
        <dbReference type="ARBA" id="ARBA00022692"/>
    </source>
</evidence>
<name>A0A4Q7VJ95_9BACT</name>
<feature type="binding site" evidence="11">
    <location>
        <position position="79"/>
    </location>
    <ligand>
        <name>Na(+)</name>
        <dbReference type="ChEBI" id="CHEBI:29101"/>
        <note>structural</note>
    </ligand>
</feature>
<dbReference type="PANTHER" id="PTHR28259:SF1">
    <property type="entry name" value="FLUORIDE EXPORT PROTEIN 1-RELATED"/>
    <property type="match status" value="1"/>
</dbReference>
<evidence type="ECO:0000313" key="12">
    <source>
        <dbReference type="EMBL" id="RZT96261.1"/>
    </source>
</evidence>
<dbReference type="GO" id="GO:0062054">
    <property type="term" value="F:fluoride channel activity"/>
    <property type="evidence" value="ECO:0007669"/>
    <property type="project" value="UniProtKB-UniRule"/>
</dbReference>
<keyword evidence="7 11" id="KW-0472">Membrane</keyword>
<feature type="transmembrane region" description="Helical" evidence="11">
    <location>
        <begin position="66"/>
        <end position="85"/>
    </location>
</feature>
<dbReference type="Pfam" id="PF02537">
    <property type="entry name" value="CRCB"/>
    <property type="match status" value="1"/>
</dbReference>
<feature type="binding site" evidence="11">
    <location>
        <position position="76"/>
    </location>
    <ligand>
        <name>Na(+)</name>
        <dbReference type="ChEBI" id="CHEBI:29101"/>
        <note>structural</note>
    </ligand>
</feature>
<evidence type="ECO:0000256" key="1">
    <source>
        <dbReference type="ARBA" id="ARBA00004651"/>
    </source>
</evidence>
<accession>A0A4Q7VJ95</accession>
<evidence type="ECO:0000256" key="5">
    <source>
        <dbReference type="ARBA" id="ARBA00022989"/>
    </source>
</evidence>
<dbReference type="GO" id="GO:0046872">
    <property type="term" value="F:metal ion binding"/>
    <property type="evidence" value="ECO:0007669"/>
    <property type="project" value="UniProtKB-KW"/>
</dbReference>
<dbReference type="Proteomes" id="UP000293562">
    <property type="component" value="Unassembled WGS sequence"/>
</dbReference>
<reference evidence="12 13" key="1">
    <citation type="submission" date="2019-02" db="EMBL/GenBank/DDBJ databases">
        <title>Genomic Encyclopedia of Type Strains, Phase IV (KMG-IV): sequencing the most valuable type-strain genomes for metagenomic binning, comparative biology and taxonomic classification.</title>
        <authorList>
            <person name="Goeker M."/>
        </authorList>
    </citation>
    <scope>NUCLEOTIDE SEQUENCE [LARGE SCALE GENOMIC DNA]</scope>
    <source>
        <strain evidence="12 13">DSM 28825</strain>
    </source>
</reference>
<sequence>MIKNILLIGIGGFVGSVARYFLSRLNLNIAFFAIPIGTLSVNVLGSFIIGLLMGISDKSTILTADLRLLLMVGLCGGFTTFSSFTSENLMLMHNGQFLSVFLYTALSILFGFLAVYLGFITSNLL</sequence>
<feature type="transmembrane region" description="Helical" evidence="11">
    <location>
        <begin position="5"/>
        <end position="23"/>
    </location>
</feature>
<comment type="similarity">
    <text evidence="9 11">Belongs to the fluoride channel Fluc/FEX (TC 1.A.43) family.</text>
</comment>
<feature type="transmembrane region" description="Helical" evidence="11">
    <location>
        <begin position="29"/>
        <end position="54"/>
    </location>
</feature>
<evidence type="ECO:0000256" key="2">
    <source>
        <dbReference type="ARBA" id="ARBA00022475"/>
    </source>
</evidence>
<keyword evidence="11" id="KW-0813">Transport</keyword>
<dbReference type="EMBL" id="SHKN01000001">
    <property type="protein sequence ID" value="RZT96261.1"/>
    <property type="molecule type" value="Genomic_DNA"/>
</dbReference>
<dbReference type="NCBIfam" id="TIGR00494">
    <property type="entry name" value="crcB"/>
    <property type="match status" value="1"/>
</dbReference>
<dbReference type="InterPro" id="IPR003691">
    <property type="entry name" value="FluC"/>
</dbReference>
<evidence type="ECO:0000256" key="9">
    <source>
        <dbReference type="ARBA" id="ARBA00035120"/>
    </source>
</evidence>
<evidence type="ECO:0000256" key="7">
    <source>
        <dbReference type="ARBA" id="ARBA00023136"/>
    </source>
</evidence>
<keyword evidence="5 11" id="KW-1133">Transmembrane helix</keyword>
<evidence type="ECO:0000256" key="6">
    <source>
        <dbReference type="ARBA" id="ARBA00023065"/>
    </source>
</evidence>
<keyword evidence="2 11" id="KW-1003">Cell membrane</keyword>
<keyword evidence="4 11" id="KW-0812">Transmembrane</keyword>
<evidence type="ECO:0000313" key="13">
    <source>
        <dbReference type="Proteomes" id="UP000293562"/>
    </source>
</evidence>
<dbReference type="HAMAP" id="MF_00454">
    <property type="entry name" value="FluC"/>
    <property type="match status" value="1"/>
</dbReference>
<feature type="transmembrane region" description="Helical" evidence="11">
    <location>
        <begin position="97"/>
        <end position="119"/>
    </location>
</feature>
<evidence type="ECO:0000256" key="10">
    <source>
        <dbReference type="ARBA" id="ARBA00035585"/>
    </source>
</evidence>
<dbReference type="RefSeq" id="WP_242610452.1">
    <property type="nucleotide sequence ID" value="NZ_SHKN01000001.1"/>
</dbReference>
<keyword evidence="6 11" id="KW-0406">Ion transport</keyword>